<protein>
    <recommendedName>
        <fullName evidence="5">SPOR domain-containing protein</fullName>
    </recommendedName>
</protein>
<evidence type="ECO:0000313" key="1">
    <source>
        <dbReference type="EMBL" id="MFH5227265.1"/>
    </source>
</evidence>
<comment type="caution">
    <text evidence="1">The sequence shown here is derived from an EMBL/GenBank/DDBJ whole genome shotgun (WGS) entry which is preliminary data.</text>
</comment>
<organism evidence="1 4">
    <name type="scientific">Antrihabitans spumae</name>
    <dbReference type="NCBI Taxonomy" id="3373370"/>
    <lineage>
        <taxon>Bacteria</taxon>
        <taxon>Bacillati</taxon>
        <taxon>Actinomycetota</taxon>
        <taxon>Actinomycetes</taxon>
        <taxon>Mycobacteriales</taxon>
        <taxon>Nocardiaceae</taxon>
        <taxon>Antrihabitans</taxon>
    </lineage>
</organism>
<dbReference type="EMBL" id="JBIMSN010000003">
    <property type="protein sequence ID" value="MFH5227265.1"/>
    <property type="molecule type" value="Genomic_DNA"/>
</dbReference>
<gene>
    <name evidence="2" type="ORF">ACHIPV_01335</name>
    <name evidence="1" type="ORF">ACHIRB_01485</name>
</gene>
<evidence type="ECO:0000313" key="3">
    <source>
        <dbReference type="Proteomes" id="UP001609176"/>
    </source>
</evidence>
<dbReference type="EMBL" id="JBIMSP010000001">
    <property type="protein sequence ID" value="MFH5240525.1"/>
    <property type="molecule type" value="Genomic_DNA"/>
</dbReference>
<evidence type="ECO:0008006" key="5">
    <source>
        <dbReference type="Google" id="ProtNLM"/>
    </source>
</evidence>
<keyword evidence="4" id="KW-1185">Reference proteome</keyword>
<dbReference type="Proteomes" id="UP001609219">
    <property type="component" value="Unassembled WGS sequence"/>
</dbReference>
<accession>A0ABW7K1H3</accession>
<evidence type="ECO:0000313" key="4">
    <source>
        <dbReference type="Proteomes" id="UP001609219"/>
    </source>
</evidence>
<proteinExistence type="predicted"/>
<name>A0ABW7K1H3_9NOCA</name>
<sequence>MADSDGTRWWFCVEHQASEHGNVCGSRNRLGPFPDEATAARAPEIARARTEAADAYDADS</sequence>
<reference evidence="3 4" key="1">
    <citation type="submission" date="2024-10" db="EMBL/GenBank/DDBJ databases">
        <authorList>
            <person name="Riesco R."/>
        </authorList>
    </citation>
    <scope>NUCLEOTIDE SEQUENCE [LARGE SCALE GENOMIC DNA]</scope>
    <source>
        <strain evidence="2 3">NCIMB 15448</strain>
        <strain evidence="1 4">NCIMB 15450</strain>
    </source>
</reference>
<dbReference type="RefSeq" id="WP_395123269.1">
    <property type="nucleotide sequence ID" value="NZ_JBIMSN010000003.1"/>
</dbReference>
<dbReference type="Proteomes" id="UP001609176">
    <property type="component" value="Unassembled WGS sequence"/>
</dbReference>
<evidence type="ECO:0000313" key="2">
    <source>
        <dbReference type="EMBL" id="MFH5240525.1"/>
    </source>
</evidence>